<reference evidence="2 3" key="2">
    <citation type="journal article" date="2017" name="Sci. Rep.">
        <title>A mobile pathogenicity chromosome in Fusarium oxysporum for infection of multiple cucurbit species.</title>
        <authorList>
            <person name="van Dam P."/>
            <person name="Fokkens L."/>
            <person name="Ayukawa Y."/>
            <person name="van der Gragt M."/>
            <person name="Ter Horst A."/>
            <person name="Brankovics B."/>
            <person name="Houterman P.M."/>
            <person name="Arie T."/>
            <person name="Rep M."/>
        </authorList>
    </citation>
    <scope>NUCLEOTIDE SEQUENCE [LARGE SCALE GENOMIC DNA]</scope>
    <source>
        <strain evidence="2 3">Forc016</strain>
    </source>
</reference>
<sequence length="153" mass="16944">MVIFLKELRVDGELSYDPLRHADDAFYGSETWTANSTFYVTQSAIPPEETYASSTSEIESSFHSNGHRKQHEKPKVDHCRPPASNTQEVTESPSSGTASRSVGNLEAEEERDSSTAAFQRLPAPQQVRKELTASSSVTGQGKEKSIFRDGFCR</sequence>
<evidence type="ECO:0000256" key="1">
    <source>
        <dbReference type="SAM" id="MobiDB-lite"/>
    </source>
</evidence>
<name>A0A2H3G8T6_FUSOX</name>
<proteinExistence type="predicted"/>
<comment type="caution">
    <text evidence="2">The sequence shown here is derived from an EMBL/GenBank/DDBJ whole genome shotgun (WGS) entry which is preliminary data.</text>
</comment>
<feature type="region of interest" description="Disordered" evidence="1">
    <location>
        <begin position="47"/>
        <end position="153"/>
    </location>
</feature>
<dbReference type="EMBL" id="MABQ02000013">
    <property type="protein sequence ID" value="PCD21489.1"/>
    <property type="molecule type" value="Genomic_DNA"/>
</dbReference>
<dbReference type="Proteomes" id="UP000219602">
    <property type="component" value="Unassembled WGS sequence"/>
</dbReference>
<feature type="compositionally biased region" description="Polar residues" evidence="1">
    <location>
        <begin position="83"/>
        <end position="102"/>
    </location>
</feature>
<accession>A0A2H3G8T6</accession>
<reference evidence="2 3" key="1">
    <citation type="journal article" date="2016" name="Environ. Microbiol.">
        <title>Effector profiles distinguish formae speciales of Fusarium oxysporum.</title>
        <authorList>
            <person name="van Dam P."/>
            <person name="Fokkens L."/>
            <person name="Schmidt S.M."/>
            <person name="Linmans J.H."/>
            <person name="Kistler H.C."/>
            <person name="Ma L.J."/>
            <person name="Rep M."/>
        </authorList>
    </citation>
    <scope>NUCLEOTIDE SEQUENCE [LARGE SCALE GENOMIC DNA]</scope>
    <source>
        <strain evidence="2 3">Forc016</strain>
    </source>
</reference>
<feature type="compositionally biased region" description="Basic and acidic residues" evidence="1">
    <location>
        <begin position="141"/>
        <end position="153"/>
    </location>
</feature>
<evidence type="ECO:0000313" key="2">
    <source>
        <dbReference type="EMBL" id="PCD21489.1"/>
    </source>
</evidence>
<gene>
    <name evidence="2" type="ORF">AU210_016451</name>
</gene>
<organism evidence="2 3">
    <name type="scientific">Fusarium oxysporum f. sp. radicis-cucumerinum</name>
    <dbReference type="NCBI Taxonomy" id="327505"/>
    <lineage>
        <taxon>Eukaryota</taxon>
        <taxon>Fungi</taxon>
        <taxon>Dikarya</taxon>
        <taxon>Ascomycota</taxon>
        <taxon>Pezizomycotina</taxon>
        <taxon>Sordariomycetes</taxon>
        <taxon>Hypocreomycetidae</taxon>
        <taxon>Hypocreales</taxon>
        <taxon>Nectriaceae</taxon>
        <taxon>Fusarium</taxon>
        <taxon>Fusarium oxysporum species complex</taxon>
    </lineage>
</organism>
<dbReference type="AlphaFoldDB" id="A0A2H3G8T6"/>
<feature type="compositionally biased region" description="Low complexity" evidence="1">
    <location>
        <begin position="48"/>
        <end position="64"/>
    </location>
</feature>
<evidence type="ECO:0000313" key="3">
    <source>
        <dbReference type="Proteomes" id="UP000219602"/>
    </source>
</evidence>
<protein>
    <submittedName>
        <fullName evidence="2">Uncharacterized protein</fullName>
    </submittedName>
</protein>